<evidence type="ECO:0000313" key="2">
    <source>
        <dbReference type="Proteomes" id="UP001472677"/>
    </source>
</evidence>
<reference evidence="1 2" key="1">
    <citation type="journal article" date="2024" name="G3 (Bethesda)">
        <title>Genome assembly of Hibiscus sabdariffa L. provides insights into metabolisms of medicinal natural products.</title>
        <authorList>
            <person name="Kim T."/>
        </authorList>
    </citation>
    <scope>NUCLEOTIDE SEQUENCE [LARGE SCALE GENOMIC DNA]</scope>
    <source>
        <strain evidence="1">TK-2024</strain>
        <tissue evidence="1">Old leaves</tissue>
    </source>
</reference>
<sequence>MLERAYEAIEPILETNDVDQASNMNKDFDNVEPDDTTPGDISCGNSHNDVTRDDVVDNIIHQGANDGNEAEMLEFYNGG</sequence>
<protein>
    <submittedName>
        <fullName evidence="1">Uncharacterized protein</fullName>
    </submittedName>
</protein>
<keyword evidence="2" id="KW-1185">Reference proteome</keyword>
<proteinExistence type="predicted"/>
<evidence type="ECO:0000313" key="1">
    <source>
        <dbReference type="EMBL" id="KAK8510155.1"/>
    </source>
</evidence>
<dbReference type="EMBL" id="JBBPBM010000088">
    <property type="protein sequence ID" value="KAK8510155.1"/>
    <property type="molecule type" value="Genomic_DNA"/>
</dbReference>
<organism evidence="1 2">
    <name type="scientific">Hibiscus sabdariffa</name>
    <name type="common">roselle</name>
    <dbReference type="NCBI Taxonomy" id="183260"/>
    <lineage>
        <taxon>Eukaryota</taxon>
        <taxon>Viridiplantae</taxon>
        <taxon>Streptophyta</taxon>
        <taxon>Embryophyta</taxon>
        <taxon>Tracheophyta</taxon>
        <taxon>Spermatophyta</taxon>
        <taxon>Magnoliopsida</taxon>
        <taxon>eudicotyledons</taxon>
        <taxon>Gunneridae</taxon>
        <taxon>Pentapetalae</taxon>
        <taxon>rosids</taxon>
        <taxon>malvids</taxon>
        <taxon>Malvales</taxon>
        <taxon>Malvaceae</taxon>
        <taxon>Malvoideae</taxon>
        <taxon>Hibiscus</taxon>
    </lineage>
</organism>
<name>A0ABR2BSS1_9ROSI</name>
<comment type="caution">
    <text evidence="1">The sequence shown here is derived from an EMBL/GenBank/DDBJ whole genome shotgun (WGS) entry which is preliminary data.</text>
</comment>
<accession>A0ABR2BSS1</accession>
<gene>
    <name evidence="1" type="ORF">V6N12_008030</name>
</gene>
<dbReference type="Proteomes" id="UP001472677">
    <property type="component" value="Unassembled WGS sequence"/>
</dbReference>